<dbReference type="RefSeq" id="WP_283714484.1">
    <property type="nucleotide sequence ID" value="NZ_JASJND010000001.1"/>
</dbReference>
<dbReference type="Pfam" id="PF13305">
    <property type="entry name" value="TetR_C_33"/>
    <property type="match status" value="1"/>
</dbReference>
<keyword evidence="3" id="KW-0804">Transcription</keyword>
<sequence length="184" mass="20072">MSRRDDLLGLAARVLETEGLEGFGIGSLARAAGVRPPSLYKHFEGLPDLHAALVSRSFASFADAVSAALAELPARAEAHDRVMAFARTYRREALANPQHYRLMTERPLDRDRLEPGAEHDAMSDLLVLFGETPDEYHVARAAWAWAHGLVSLEIAGRYPPGADIEAAWDVLISALSDRAAEARS</sequence>
<organism evidence="6 7">
    <name type="scientific">Microbacterium dauci</name>
    <dbReference type="NCBI Taxonomy" id="3048008"/>
    <lineage>
        <taxon>Bacteria</taxon>
        <taxon>Bacillati</taxon>
        <taxon>Actinomycetota</taxon>
        <taxon>Actinomycetes</taxon>
        <taxon>Micrococcales</taxon>
        <taxon>Microbacteriaceae</taxon>
        <taxon>Microbacterium</taxon>
    </lineage>
</organism>
<comment type="caution">
    <text evidence="6">The sequence shown here is derived from an EMBL/GenBank/DDBJ whole genome shotgun (WGS) entry which is preliminary data.</text>
</comment>
<dbReference type="PANTHER" id="PTHR47506">
    <property type="entry name" value="TRANSCRIPTIONAL REGULATORY PROTEIN"/>
    <property type="match status" value="1"/>
</dbReference>
<accession>A0ABT6ZAK9</accession>
<dbReference type="InterPro" id="IPR036271">
    <property type="entry name" value="Tet_transcr_reg_TetR-rel_C_sf"/>
</dbReference>
<dbReference type="Pfam" id="PF00440">
    <property type="entry name" value="TetR_N"/>
    <property type="match status" value="1"/>
</dbReference>
<evidence type="ECO:0000256" key="3">
    <source>
        <dbReference type="ARBA" id="ARBA00023163"/>
    </source>
</evidence>
<dbReference type="SUPFAM" id="SSF46689">
    <property type="entry name" value="Homeodomain-like"/>
    <property type="match status" value="1"/>
</dbReference>
<name>A0ABT6ZAK9_9MICO</name>
<proteinExistence type="predicted"/>
<evidence type="ECO:0000259" key="5">
    <source>
        <dbReference type="PROSITE" id="PS50977"/>
    </source>
</evidence>
<feature type="domain" description="HTH tetR-type" evidence="5">
    <location>
        <begin position="1"/>
        <end position="61"/>
    </location>
</feature>
<dbReference type="SUPFAM" id="SSF48498">
    <property type="entry name" value="Tetracyclin repressor-like, C-terminal domain"/>
    <property type="match status" value="1"/>
</dbReference>
<dbReference type="Gene3D" id="1.10.10.60">
    <property type="entry name" value="Homeodomain-like"/>
    <property type="match status" value="1"/>
</dbReference>
<evidence type="ECO:0000256" key="2">
    <source>
        <dbReference type="ARBA" id="ARBA00023125"/>
    </source>
</evidence>
<dbReference type="InterPro" id="IPR001647">
    <property type="entry name" value="HTH_TetR"/>
</dbReference>
<dbReference type="Proteomes" id="UP001321481">
    <property type="component" value="Unassembled WGS sequence"/>
</dbReference>
<feature type="DNA-binding region" description="H-T-H motif" evidence="4">
    <location>
        <begin position="24"/>
        <end position="43"/>
    </location>
</feature>
<gene>
    <name evidence="6" type="ORF">QNI14_01865</name>
</gene>
<dbReference type="Gene3D" id="1.10.357.10">
    <property type="entry name" value="Tetracycline Repressor, domain 2"/>
    <property type="match status" value="1"/>
</dbReference>
<keyword evidence="2 4" id="KW-0238">DNA-binding</keyword>
<evidence type="ECO:0000256" key="1">
    <source>
        <dbReference type="ARBA" id="ARBA00023015"/>
    </source>
</evidence>
<reference evidence="6 7" key="1">
    <citation type="submission" date="2023-05" db="EMBL/GenBank/DDBJ databases">
        <title>Microbacterium dauci sp.nov., Isolated from Carrot Rhizosphere Soil.</title>
        <authorList>
            <person name="Xiao Z."/>
            <person name="Zheng J."/>
        </authorList>
    </citation>
    <scope>NUCLEOTIDE SEQUENCE [LARGE SCALE GENOMIC DNA]</scope>
    <source>
        <strain evidence="6 7">LX3-4</strain>
    </source>
</reference>
<evidence type="ECO:0000313" key="7">
    <source>
        <dbReference type="Proteomes" id="UP001321481"/>
    </source>
</evidence>
<evidence type="ECO:0000313" key="6">
    <source>
        <dbReference type="EMBL" id="MDJ1113193.1"/>
    </source>
</evidence>
<keyword evidence="7" id="KW-1185">Reference proteome</keyword>
<keyword evidence="1" id="KW-0805">Transcription regulation</keyword>
<dbReference type="EMBL" id="JASJND010000001">
    <property type="protein sequence ID" value="MDJ1113193.1"/>
    <property type="molecule type" value="Genomic_DNA"/>
</dbReference>
<evidence type="ECO:0000256" key="4">
    <source>
        <dbReference type="PROSITE-ProRule" id="PRU00335"/>
    </source>
</evidence>
<dbReference type="PANTHER" id="PTHR47506:SF1">
    <property type="entry name" value="HTH-TYPE TRANSCRIPTIONAL REGULATOR YJDC"/>
    <property type="match status" value="1"/>
</dbReference>
<protein>
    <submittedName>
        <fullName evidence="6">TetR-like C-terminal domain-containing protein</fullName>
    </submittedName>
</protein>
<dbReference type="InterPro" id="IPR025996">
    <property type="entry name" value="MT1864/Rv1816-like_C"/>
</dbReference>
<dbReference type="InterPro" id="IPR009057">
    <property type="entry name" value="Homeodomain-like_sf"/>
</dbReference>
<dbReference type="PROSITE" id="PS50977">
    <property type="entry name" value="HTH_TETR_2"/>
    <property type="match status" value="1"/>
</dbReference>